<protein>
    <submittedName>
        <fullName evidence="1">Uncharacterized protein</fullName>
    </submittedName>
</protein>
<dbReference type="EMBL" id="NIRI02000056">
    <property type="protein sequence ID" value="KAG5446685.1"/>
    <property type="molecule type" value="Genomic_DNA"/>
</dbReference>
<keyword evidence="2" id="KW-1185">Reference proteome</keyword>
<reference evidence="1 2" key="1">
    <citation type="journal article" date="2018" name="Biotechnol. Adv.">
        <title>Improved genomic resources and new bioinformatic workflow for the carcinogenic parasite Clonorchis sinensis: Biotechnological implications.</title>
        <authorList>
            <person name="Wang D."/>
            <person name="Korhonen P.K."/>
            <person name="Gasser R.B."/>
            <person name="Young N.D."/>
        </authorList>
    </citation>
    <scope>NUCLEOTIDE SEQUENCE [LARGE SCALE GENOMIC DNA]</scope>
    <source>
        <strain evidence="1">Cs-k2</strain>
    </source>
</reference>
<sequence>MFEFCSRAANPKLRSSAECCLANLSEECFLDRVTQLATQTGSGTRDLGTRDLIGRRLIITHITSKVHIAQTTLPLSHTTCTVCCEYILLHVAYNLLSHVQTHKLSTHHHQCPTSECRVHPVFVFQCTNSGCNKYTQVQIHLAFTGDSSEFLVYDVLQPPHVSVGTIFDILVSINLMFYLNLNWTDFDKYTHLQISSVFTGDSIESLVYDVLQPPHVSVGTIFDILRSRQVSTPWGSSGRRRPWVSVNLMLHLNPNCMEFDKYTHLRTSRIEENHPALAQFRCLLLIPPVRSTKAGILIGCPSPDRGRRDTEVGFQPGTTWSVNSLL</sequence>
<accession>A0A419Q9Q9</accession>
<dbReference type="Proteomes" id="UP000286415">
    <property type="component" value="Unassembled WGS sequence"/>
</dbReference>
<organism evidence="1 2">
    <name type="scientific">Clonorchis sinensis</name>
    <name type="common">Chinese liver fluke</name>
    <dbReference type="NCBI Taxonomy" id="79923"/>
    <lineage>
        <taxon>Eukaryota</taxon>
        <taxon>Metazoa</taxon>
        <taxon>Spiralia</taxon>
        <taxon>Lophotrochozoa</taxon>
        <taxon>Platyhelminthes</taxon>
        <taxon>Trematoda</taxon>
        <taxon>Digenea</taxon>
        <taxon>Opisthorchiida</taxon>
        <taxon>Opisthorchiata</taxon>
        <taxon>Opisthorchiidae</taxon>
        <taxon>Clonorchis</taxon>
    </lineage>
</organism>
<dbReference type="AlphaFoldDB" id="A0A419Q9Q9"/>
<proteinExistence type="predicted"/>
<name>A0A419Q9Q9_CLOSI</name>
<gene>
    <name evidence="1" type="ORF">CSKR_112571</name>
</gene>
<dbReference type="InParanoid" id="A0A419Q9Q9"/>
<evidence type="ECO:0000313" key="2">
    <source>
        <dbReference type="Proteomes" id="UP000286415"/>
    </source>
</evidence>
<reference evidence="1 2" key="2">
    <citation type="journal article" date="2021" name="Genomics">
        <title>High-quality reference genome for Clonorchis sinensis.</title>
        <authorList>
            <person name="Young N.D."/>
            <person name="Stroehlein A.J."/>
            <person name="Kinkar L."/>
            <person name="Wang T."/>
            <person name="Sohn W.M."/>
            <person name="Chang B.C.H."/>
            <person name="Kaur P."/>
            <person name="Weisz D."/>
            <person name="Dudchenko O."/>
            <person name="Aiden E.L."/>
            <person name="Korhonen P.K."/>
            <person name="Gasser R.B."/>
        </authorList>
    </citation>
    <scope>NUCLEOTIDE SEQUENCE [LARGE SCALE GENOMIC DNA]</scope>
    <source>
        <strain evidence="1">Cs-k2</strain>
    </source>
</reference>
<evidence type="ECO:0000313" key="1">
    <source>
        <dbReference type="EMBL" id="KAG5446685.1"/>
    </source>
</evidence>
<comment type="caution">
    <text evidence="1">The sequence shown here is derived from an EMBL/GenBank/DDBJ whole genome shotgun (WGS) entry which is preliminary data.</text>
</comment>